<dbReference type="PANTHER" id="PTHR42850:SF4">
    <property type="entry name" value="ZINC-DEPENDENT ENDOPOLYPHOSPHATASE"/>
    <property type="match status" value="1"/>
</dbReference>
<keyword evidence="3" id="KW-1185">Reference proteome</keyword>
<dbReference type="InterPro" id="IPR050126">
    <property type="entry name" value="Ap4A_hydrolase"/>
</dbReference>
<proteinExistence type="predicted"/>
<dbReference type="Proteomes" id="UP000056968">
    <property type="component" value="Chromosome"/>
</dbReference>
<dbReference type="GO" id="GO:0005737">
    <property type="term" value="C:cytoplasm"/>
    <property type="evidence" value="ECO:0007669"/>
    <property type="project" value="TreeGrafter"/>
</dbReference>
<evidence type="ECO:0000313" key="3">
    <source>
        <dbReference type="Proteomes" id="UP000056968"/>
    </source>
</evidence>
<dbReference type="EMBL" id="CP013264">
    <property type="protein sequence ID" value="ALR21020.1"/>
    <property type="molecule type" value="Genomic_DNA"/>
</dbReference>
<name>A0A0S3F055_9SPHN</name>
<feature type="domain" description="Calcineurin-like phosphoesterase" evidence="1">
    <location>
        <begin position="27"/>
        <end position="219"/>
    </location>
</feature>
<protein>
    <submittedName>
        <fullName evidence="2">Serine/threonine protein phosphatase</fullName>
    </submittedName>
</protein>
<dbReference type="KEGG" id="sbd:ATN00_12640"/>
<accession>A0A0S3F055</accession>
<dbReference type="AlphaFoldDB" id="A0A0S3F055"/>
<gene>
    <name evidence="2" type="ORF">ATN00_12640</name>
</gene>
<organism evidence="2 3">
    <name type="scientific">Sphingobium baderi</name>
    <dbReference type="NCBI Taxonomy" id="1332080"/>
    <lineage>
        <taxon>Bacteria</taxon>
        <taxon>Pseudomonadati</taxon>
        <taxon>Pseudomonadota</taxon>
        <taxon>Alphaproteobacteria</taxon>
        <taxon>Sphingomonadales</taxon>
        <taxon>Sphingomonadaceae</taxon>
        <taxon>Sphingobium</taxon>
    </lineage>
</organism>
<dbReference type="GO" id="GO:0110154">
    <property type="term" value="P:RNA decapping"/>
    <property type="evidence" value="ECO:0007669"/>
    <property type="project" value="TreeGrafter"/>
</dbReference>
<dbReference type="GO" id="GO:0016791">
    <property type="term" value="F:phosphatase activity"/>
    <property type="evidence" value="ECO:0007669"/>
    <property type="project" value="TreeGrafter"/>
</dbReference>
<dbReference type="Gene3D" id="3.60.21.10">
    <property type="match status" value="1"/>
</dbReference>
<dbReference type="PANTHER" id="PTHR42850">
    <property type="entry name" value="METALLOPHOSPHOESTERASE"/>
    <property type="match status" value="1"/>
</dbReference>
<dbReference type="InterPro" id="IPR004843">
    <property type="entry name" value="Calcineurin-like_PHP"/>
</dbReference>
<dbReference type="RefSeq" id="WP_062065129.1">
    <property type="nucleotide sequence ID" value="NZ_CP013264.1"/>
</dbReference>
<dbReference type="GO" id="GO:0008803">
    <property type="term" value="F:bis(5'-nucleosyl)-tetraphosphatase (symmetrical) activity"/>
    <property type="evidence" value="ECO:0007669"/>
    <property type="project" value="TreeGrafter"/>
</dbReference>
<dbReference type="Pfam" id="PF00149">
    <property type="entry name" value="Metallophos"/>
    <property type="match status" value="1"/>
</dbReference>
<reference evidence="2 3" key="1">
    <citation type="submission" date="2015-11" db="EMBL/GenBank/DDBJ databases">
        <title>A Two-component Flavoprotein Monooxygenase System MeaXY Responsible for para-Hydroxylation of 2-Methyl-6-ethylaniline and 2,6-Diethylaniline in Sphingobium baderi DE-13.</title>
        <authorList>
            <person name="Cheng M."/>
            <person name="Meng Q."/>
            <person name="Yang Y."/>
            <person name="Chu C."/>
            <person name="Yan X."/>
            <person name="He J."/>
            <person name="Li S."/>
        </authorList>
    </citation>
    <scope>NUCLEOTIDE SEQUENCE [LARGE SCALE GENOMIC DNA]</scope>
    <source>
        <strain evidence="2 3">DE-13</strain>
    </source>
</reference>
<sequence length="261" mass="28883">MIAPPAWLRRKAPISAPPSPSVGDDRRVYAIGDIHGRDDLLRDLLALIARDSEARGAIPTYLILLGDLVDRGRWSAQVIERAMELARTNPLARFVKGNHEEAFLMAARGHVRATHYFRQYGGTETAASYGLALSDCDAMDDAALADWMLDNVPRAHVDFVDGFEDSVTIGDYFFVHAGVKPGVPLHAQSPDDLRWIRTEFLDHRDGHEKMIVHGHNISENVDERSNRIGIDTGAYRSGRLTAIGLQGTARWFLQTGVECAA</sequence>
<dbReference type="STRING" id="1332080.ATN00_12640"/>
<dbReference type="InterPro" id="IPR029052">
    <property type="entry name" value="Metallo-depent_PP-like"/>
</dbReference>
<evidence type="ECO:0000259" key="1">
    <source>
        <dbReference type="Pfam" id="PF00149"/>
    </source>
</evidence>
<evidence type="ECO:0000313" key="2">
    <source>
        <dbReference type="EMBL" id="ALR21020.1"/>
    </source>
</evidence>
<dbReference type="SUPFAM" id="SSF56300">
    <property type="entry name" value="Metallo-dependent phosphatases"/>
    <property type="match status" value="1"/>
</dbReference>
<dbReference type="OrthoDB" id="9807890at2"/>